<sequence>MQVNRKDMISWLVFDIDHDHLPLPNPYIWQDENLPPPNLIVRNRNNNKAHLYYAIVPVCKSDKARAQPIQYLKAIYHAMAQRMKADPSYSGPVAKTPFHPWWQTTELHSAVYELGELADAIELEPIGFGV</sequence>
<evidence type="ECO:0000313" key="1">
    <source>
        <dbReference type="EMBL" id="GAL28573.1"/>
    </source>
</evidence>
<protein>
    <submittedName>
        <fullName evidence="1">Replication protein</fullName>
    </submittedName>
</protein>
<dbReference type="Proteomes" id="UP000029223">
    <property type="component" value="Unassembled WGS sequence"/>
</dbReference>
<dbReference type="Pfam" id="PF03090">
    <property type="entry name" value="Replicase"/>
    <property type="match status" value="1"/>
</dbReference>
<comment type="caution">
    <text evidence="1">The sequence shown here is derived from an EMBL/GenBank/DDBJ whole genome shotgun (WGS) entry which is preliminary data.</text>
</comment>
<proteinExistence type="predicted"/>
<accession>A0ABQ0JIK3</accession>
<name>A0ABQ0JIK3_9VIBR</name>
<keyword evidence="2" id="KW-1185">Reference proteome</keyword>
<evidence type="ECO:0000313" key="2">
    <source>
        <dbReference type="Proteomes" id="UP000029223"/>
    </source>
</evidence>
<reference evidence="2" key="2">
    <citation type="submission" date="2014-09" db="EMBL/GenBank/DDBJ databases">
        <authorList>
            <consortium name="NBRP consortium"/>
            <person name="Sawabe T."/>
            <person name="Meirelles P."/>
            <person name="Nakanishi M."/>
            <person name="Sayaka M."/>
            <person name="Hattori M."/>
            <person name="Ohkuma M."/>
        </authorList>
    </citation>
    <scope>NUCLEOTIDE SEQUENCE [LARGE SCALE GENOMIC DNA]</scope>
    <source>
        <strain evidence="2">JCM 19239</strain>
    </source>
</reference>
<gene>
    <name evidence="1" type="ORF">JCM19239_5756</name>
</gene>
<organism evidence="1 2">
    <name type="scientific">Vibrio variabilis</name>
    <dbReference type="NCBI Taxonomy" id="990271"/>
    <lineage>
        <taxon>Bacteria</taxon>
        <taxon>Pseudomonadati</taxon>
        <taxon>Pseudomonadota</taxon>
        <taxon>Gammaproteobacteria</taxon>
        <taxon>Vibrionales</taxon>
        <taxon>Vibrionaceae</taxon>
        <taxon>Vibrio</taxon>
    </lineage>
</organism>
<reference evidence="2" key="1">
    <citation type="submission" date="2014-09" db="EMBL/GenBank/DDBJ databases">
        <title>Vibrio variabilis JCM 19239. (C206) whole genome shotgun sequence.</title>
        <authorList>
            <person name="Sawabe T."/>
            <person name="Meirelles P."/>
            <person name="Nakanishi M."/>
            <person name="Sayaka M."/>
            <person name="Hattori M."/>
            <person name="Ohkuma M."/>
        </authorList>
    </citation>
    <scope>NUCLEOTIDE SEQUENCE [LARGE SCALE GENOMIC DNA]</scope>
    <source>
        <strain evidence="2">JCM 19239</strain>
    </source>
</reference>
<dbReference type="EMBL" id="BBMS01000046">
    <property type="protein sequence ID" value="GAL28573.1"/>
    <property type="molecule type" value="Genomic_DNA"/>
</dbReference>
<dbReference type="InterPro" id="IPR004322">
    <property type="entry name" value="Plasmid_replicase_bac"/>
</dbReference>